<protein>
    <submittedName>
        <fullName evidence="2">Uncharacterized protein</fullName>
    </submittedName>
</protein>
<dbReference type="Proteomes" id="UP000887565">
    <property type="component" value="Unplaced"/>
</dbReference>
<reference evidence="2" key="1">
    <citation type="submission" date="2022-11" db="UniProtKB">
        <authorList>
            <consortium name="WormBaseParasite"/>
        </authorList>
    </citation>
    <scope>IDENTIFICATION</scope>
</reference>
<proteinExistence type="predicted"/>
<evidence type="ECO:0000313" key="1">
    <source>
        <dbReference type="Proteomes" id="UP000887565"/>
    </source>
</evidence>
<sequence length="98" mass="10880">MEIAGLRGQFTVTIEYNGRQVKPVQITPATSYGYLSHIAREFPKLTADGMGKFPDFKHGITLTDDAIPLARPVRQVPITCCAAVEKEVEQMVTDAIWE</sequence>
<dbReference type="WBParaSite" id="nRc.2.0.1.t17609-RA">
    <property type="protein sequence ID" value="nRc.2.0.1.t17609-RA"/>
    <property type="gene ID" value="nRc.2.0.1.g17609"/>
</dbReference>
<name>A0A915ITT7_ROMCU</name>
<accession>A0A915ITT7</accession>
<organism evidence="1 2">
    <name type="scientific">Romanomermis culicivorax</name>
    <name type="common">Nematode worm</name>
    <dbReference type="NCBI Taxonomy" id="13658"/>
    <lineage>
        <taxon>Eukaryota</taxon>
        <taxon>Metazoa</taxon>
        <taxon>Ecdysozoa</taxon>
        <taxon>Nematoda</taxon>
        <taxon>Enoplea</taxon>
        <taxon>Dorylaimia</taxon>
        <taxon>Mermithida</taxon>
        <taxon>Mermithoidea</taxon>
        <taxon>Mermithidae</taxon>
        <taxon>Romanomermis</taxon>
    </lineage>
</organism>
<dbReference type="AlphaFoldDB" id="A0A915ITT7"/>
<keyword evidence="1" id="KW-1185">Reference proteome</keyword>
<evidence type="ECO:0000313" key="2">
    <source>
        <dbReference type="WBParaSite" id="nRc.2.0.1.t17609-RA"/>
    </source>
</evidence>